<name>A0A5M8PBR3_9LECA</name>
<comment type="caution">
    <text evidence="1">The sequence shown here is derived from an EMBL/GenBank/DDBJ whole genome shotgun (WGS) entry which is preliminary data.</text>
</comment>
<proteinExistence type="predicted"/>
<evidence type="ECO:0000313" key="2">
    <source>
        <dbReference type="Proteomes" id="UP000324767"/>
    </source>
</evidence>
<dbReference type="AlphaFoldDB" id="A0A5M8PBR3"/>
<organism evidence="1 2">
    <name type="scientific">Lasallia pustulata</name>
    <dbReference type="NCBI Taxonomy" id="136370"/>
    <lineage>
        <taxon>Eukaryota</taxon>
        <taxon>Fungi</taxon>
        <taxon>Dikarya</taxon>
        <taxon>Ascomycota</taxon>
        <taxon>Pezizomycotina</taxon>
        <taxon>Lecanoromycetes</taxon>
        <taxon>OSLEUM clade</taxon>
        <taxon>Umbilicariomycetidae</taxon>
        <taxon>Umbilicariales</taxon>
        <taxon>Umbilicariaceae</taxon>
        <taxon>Lasallia</taxon>
    </lineage>
</organism>
<gene>
    <name evidence="1" type="ORF">FRX48_09787</name>
</gene>
<dbReference type="OrthoDB" id="5242955at2759"/>
<sequence length="231" mass="25260">MVNLYRLEIIKTKPIGEGLNAYCDSFDMTCKDLGMSSSVDALHQIGNEGLQSLALDLILALQSLPASRLLPSNSLSRNLFGDLSRLNSAVNSDGFDLERITPLLNAVRNNEFDEVVWNKVYAAIIESTPPPRPIPLHNQTPTRDCSEALRNFQQSPIKKVIQRLHCLPQDTSSNPDHIFWNTPYIKLLSETHCNRSLACSDSAAAWVRLGPSNTGRVPVGSGTSSAGCLAS</sequence>
<protein>
    <submittedName>
        <fullName evidence="1">Uncharacterized protein</fullName>
    </submittedName>
</protein>
<reference evidence="1 2" key="1">
    <citation type="submission" date="2019-09" db="EMBL/GenBank/DDBJ databases">
        <title>The hologenome of the rock-dwelling lichen Lasallia pustulata.</title>
        <authorList>
            <person name="Greshake Tzovaras B."/>
            <person name="Segers F."/>
            <person name="Bicker A."/>
            <person name="Dal Grande F."/>
            <person name="Otte J."/>
            <person name="Hankeln T."/>
            <person name="Schmitt I."/>
            <person name="Ebersberger I."/>
        </authorList>
    </citation>
    <scope>NUCLEOTIDE SEQUENCE [LARGE SCALE GENOMIC DNA]</scope>
    <source>
        <strain evidence="1">A1-1</strain>
    </source>
</reference>
<dbReference type="Proteomes" id="UP000324767">
    <property type="component" value="Unassembled WGS sequence"/>
</dbReference>
<evidence type="ECO:0000313" key="1">
    <source>
        <dbReference type="EMBL" id="KAA6406436.1"/>
    </source>
</evidence>
<dbReference type="EMBL" id="VXIT01000028">
    <property type="protein sequence ID" value="KAA6406436.1"/>
    <property type="molecule type" value="Genomic_DNA"/>
</dbReference>
<accession>A0A5M8PBR3</accession>